<gene>
    <name evidence="4" type="ORF">MPHL21000_16525</name>
</gene>
<evidence type="ECO:0000256" key="2">
    <source>
        <dbReference type="ARBA" id="ARBA00023002"/>
    </source>
</evidence>
<dbReference type="GO" id="GO:0042602">
    <property type="term" value="F:riboflavin reductase (NADPH) activity"/>
    <property type="evidence" value="ECO:0007669"/>
    <property type="project" value="TreeGrafter"/>
</dbReference>
<evidence type="ECO:0000259" key="3">
    <source>
        <dbReference type="PROSITE" id="PS51078"/>
    </source>
</evidence>
<dbReference type="AlphaFoldDB" id="A0A5N5UYL5"/>
<dbReference type="SMART" id="SM00903">
    <property type="entry name" value="Flavin_Reduct"/>
    <property type="match status" value="1"/>
</dbReference>
<dbReference type="Gene3D" id="3.30.450.40">
    <property type="match status" value="1"/>
</dbReference>
<evidence type="ECO:0000313" key="5">
    <source>
        <dbReference type="Proteomes" id="UP000325690"/>
    </source>
</evidence>
<comment type="similarity">
    <text evidence="1">Belongs to the non-flavoprotein flavin reductase family.</text>
</comment>
<keyword evidence="5" id="KW-1185">Reference proteome</keyword>
<dbReference type="InterPro" id="IPR014757">
    <property type="entry name" value="Tscrpt_reg_IclR_C"/>
</dbReference>
<sequence length="400" mass="43759">MTAPETRRSHDGDAAAFDSSEFRSIMGHYPTGVTVVTAIDSDGEPVGLTIGSFSSVSLDPPLVAFYPQRESGSFARLRQADVFCINFLADDQEDGCRNFASRSGDKFSGVRWQTSPAGAPILEGAIAWLECSFHAIAEAGDHFIVTGAVRCFEAQRDRMPLLFFRGGYGSFLPRTLALAPSQQLQTLLRYVDIARPLMDKLSDRLETGCLAAAVVDNHIMTLASTSDPQNHLVPAAVGQRVAWRPPLGAMFVAWDRRPEAFENWLRRSSAPLDDAQRGHYEAALQRVRERGWSIALATEEQKAFENSLPNPVSGSFAASAGPDDLIPKLYASYEPVLPDRGTELRVRHIGAPVFDPSGQVVLVLHLFGLPARMTVDEIDAYASITRTIADQVTDSIRPRV</sequence>
<keyword evidence="2" id="KW-0560">Oxidoreductase</keyword>
<organism evidence="4 5">
    <name type="scientific">Mycolicibacterium phlei DSM 43239 = CCUG 21000</name>
    <dbReference type="NCBI Taxonomy" id="1226750"/>
    <lineage>
        <taxon>Bacteria</taxon>
        <taxon>Bacillati</taxon>
        <taxon>Actinomycetota</taxon>
        <taxon>Actinomycetes</taxon>
        <taxon>Mycobacteriales</taxon>
        <taxon>Mycobacteriaceae</taxon>
        <taxon>Mycolicibacterium</taxon>
    </lineage>
</organism>
<dbReference type="SUPFAM" id="SSF55781">
    <property type="entry name" value="GAF domain-like"/>
    <property type="match status" value="1"/>
</dbReference>
<evidence type="ECO:0000313" key="4">
    <source>
        <dbReference type="EMBL" id="KAB7754743.1"/>
    </source>
</evidence>
<dbReference type="EMBL" id="ANBP01000023">
    <property type="protein sequence ID" value="KAB7754743.1"/>
    <property type="molecule type" value="Genomic_DNA"/>
</dbReference>
<proteinExistence type="inferred from homology"/>
<dbReference type="Pfam" id="PF01613">
    <property type="entry name" value="Flavin_Reduct"/>
    <property type="match status" value="1"/>
</dbReference>
<dbReference type="InterPro" id="IPR002563">
    <property type="entry name" value="Flavin_Rdtase-like_dom"/>
</dbReference>
<dbReference type="PANTHER" id="PTHR30466">
    <property type="entry name" value="FLAVIN REDUCTASE"/>
    <property type="match status" value="1"/>
</dbReference>
<dbReference type="InterPro" id="IPR012349">
    <property type="entry name" value="Split_barrel_FMN-bd"/>
</dbReference>
<feature type="domain" description="IclR-ED" evidence="3">
    <location>
        <begin position="174"/>
        <end position="398"/>
    </location>
</feature>
<dbReference type="Gene3D" id="2.30.110.10">
    <property type="entry name" value="Electron Transport, Fmn-binding Protein, Chain A"/>
    <property type="match status" value="1"/>
</dbReference>
<reference evidence="4 5" key="1">
    <citation type="submission" date="2012-10" db="EMBL/GenBank/DDBJ databases">
        <title>The draft sequence of the Mycobacterium pheli genome.</title>
        <authorList>
            <person name="Pettersson B.M.F."/>
            <person name="Das S."/>
            <person name="Dasgupta S."/>
            <person name="Bhattacharya A."/>
            <person name="Kirsebom L.A."/>
        </authorList>
    </citation>
    <scope>NUCLEOTIDE SEQUENCE [LARGE SCALE GENOMIC DNA]</scope>
    <source>
        <strain evidence="4 5">CCUG 21000</strain>
    </source>
</reference>
<dbReference type="GO" id="GO:0010181">
    <property type="term" value="F:FMN binding"/>
    <property type="evidence" value="ECO:0007669"/>
    <property type="project" value="InterPro"/>
</dbReference>
<dbReference type="SUPFAM" id="SSF50475">
    <property type="entry name" value="FMN-binding split barrel"/>
    <property type="match status" value="1"/>
</dbReference>
<name>A0A5N5UYL5_MYCPH</name>
<dbReference type="RefSeq" id="WP_082805498.1">
    <property type="nucleotide sequence ID" value="NZ_ANBO01000012.1"/>
</dbReference>
<accession>A0A5N5UYL5</accession>
<comment type="caution">
    <text evidence="4">The sequence shown here is derived from an EMBL/GenBank/DDBJ whole genome shotgun (WGS) entry which is preliminary data.</text>
</comment>
<protein>
    <submittedName>
        <fullName evidence="4">Flavin reductase</fullName>
    </submittedName>
</protein>
<dbReference type="PROSITE" id="PS51078">
    <property type="entry name" value="ICLR_ED"/>
    <property type="match status" value="1"/>
</dbReference>
<dbReference type="InterPro" id="IPR029016">
    <property type="entry name" value="GAF-like_dom_sf"/>
</dbReference>
<evidence type="ECO:0000256" key="1">
    <source>
        <dbReference type="ARBA" id="ARBA00008898"/>
    </source>
</evidence>
<dbReference type="InterPro" id="IPR050268">
    <property type="entry name" value="NADH-dep_flavin_reductase"/>
</dbReference>
<dbReference type="PANTHER" id="PTHR30466:SF11">
    <property type="entry name" value="FLAVIN-DEPENDENT MONOOXYGENASE, REDUCTASE SUBUNIT HSAB"/>
    <property type="match status" value="1"/>
</dbReference>
<dbReference type="Proteomes" id="UP000325690">
    <property type="component" value="Unassembled WGS sequence"/>
</dbReference>